<accession>Q0UQW1</accession>
<dbReference type="KEGG" id="pno:SNOG_05853"/>
<dbReference type="GeneID" id="5973126"/>
<dbReference type="VEuPathDB" id="FungiDB:JI435_058530"/>
<dbReference type="EMBL" id="CH445332">
    <property type="protein sequence ID" value="EAT86917.2"/>
    <property type="molecule type" value="Genomic_DNA"/>
</dbReference>
<name>Q0UQW1_PHANO</name>
<dbReference type="InParanoid" id="Q0UQW1"/>
<dbReference type="Proteomes" id="UP000001055">
    <property type="component" value="Unassembled WGS sequence"/>
</dbReference>
<protein>
    <submittedName>
        <fullName evidence="1">Uncharacterized protein</fullName>
    </submittedName>
</protein>
<reference evidence="2" key="1">
    <citation type="journal article" date="2007" name="Plant Cell">
        <title>Dothideomycete-plant interactions illuminated by genome sequencing and EST analysis of the wheat pathogen Stagonospora nodorum.</title>
        <authorList>
            <person name="Hane J.K."/>
            <person name="Lowe R.G."/>
            <person name="Solomon P.S."/>
            <person name="Tan K.C."/>
            <person name="Schoch C.L."/>
            <person name="Spatafora J.W."/>
            <person name="Crous P.W."/>
            <person name="Kodira C."/>
            <person name="Birren B.W."/>
            <person name="Galagan J.E."/>
            <person name="Torriani S.F."/>
            <person name="McDonald B.A."/>
            <person name="Oliver R.P."/>
        </authorList>
    </citation>
    <scope>NUCLEOTIDE SEQUENCE [LARGE SCALE GENOMIC DNA]</scope>
    <source>
        <strain evidence="2">SN15 / ATCC MYA-4574 / FGSC 10173</strain>
    </source>
</reference>
<proteinExistence type="predicted"/>
<organism evidence="1 2">
    <name type="scientific">Phaeosphaeria nodorum (strain SN15 / ATCC MYA-4574 / FGSC 10173)</name>
    <name type="common">Glume blotch fungus</name>
    <name type="synonym">Parastagonospora nodorum</name>
    <dbReference type="NCBI Taxonomy" id="321614"/>
    <lineage>
        <taxon>Eukaryota</taxon>
        <taxon>Fungi</taxon>
        <taxon>Dikarya</taxon>
        <taxon>Ascomycota</taxon>
        <taxon>Pezizomycotina</taxon>
        <taxon>Dothideomycetes</taxon>
        <taxon>Pleosporomycetidae</taxon>
        <taxon>Pleosporales</taxon>
        <taxon>Pleosporineae</taxon>
        <taxon>Phaeosphaeriaceae</taxon>
        <taxon>Parastagonospora</taxon>
    </lineage>
</organism>
<dbReference type="RefSeq" id="XP_001796249.1">
    <property type="nucleotide sequence ID" value="XM_001796197.1"/>
</dbReference>
<evidence type="ECO:0000313" key="2">
    <source>
        <dbReference type="Proteomes" id="UP000001055"/>
    </source>
</evidence>
<sequence>MAAITEFDPDKVTAARDAVAKAHPISKDLWQAYSAEQEAEMVEPLKELSNSTFLKSDAPWGLAVYRVSYNDDAAWDRMLSVLRQNIESSLAMQRQAQPDLCSRHSLVVMDDASKFQGAGPEKIREHFNSWAVDELQHEWRADREPATKGRNYNWHLSWQRELPSVLRWRLSARKAEQDEAEKTKKRKA</sequence>
<gene>
    <name evidence="1" type="ORF">SNOG_05853</name>
</gene>
<dbReference type="AlphaFoldDB" id="Q0UQW1"/>
<evidence type="ECO:0000313" key="1">
    <source>
        <dbReference type="EMBL" id="EAT86917.2"/>
    </source>
</evidence>